<reference evidence="3" key="2">
    <citation type="journal article" date="2023" name="IMA Fungus">
        <title>Comparative genomic study of the Penicillium genus elucidates a diverse pangenome and 15 lateral gene transfer events.</title>
        <authorList>
            <person name="Petersen C."/>
            <person name="Sorensen T."/>
            <person name="Nielsen M.R."/>
            <person name="Sondergaard T.E."/>
            <person name="Sorensen J.L."/>
            <person name="Fitzpatrick D.A."/>
            <person name="Frisvad J.C."/>
            <person name="Nielsen K.L."/>
        </authorList>
    </citation>
    <scope>NUCLEOTIDE SEQUENCE</scope>
    <source>
        <strain evidence="3">IBT 30069</strain>
    </source>
</reference>
<name>A0A9W9FCH0_9EURO</name>
<comment type="caution">
    <text evidence="3">The sequence shown here is derived from an EMBL/GenBank/DDBJ whole genome shotgun (WGS) entry which is preliminary data.</text>
</comment>
<dbReference type="PANTHER" id="PTHR40640:SF1">
    <property type="entry name" value="ANCHORED GLYCOPROTEIN, PUTATIVE (AFU_ORTHOLOGUE AFUA_8G04860)-RELATED"/>
    <property type="match status" value="1"/>
</dbReference>
<evidence type="ECO:0000256" key="2">
    <source>
        <dbReference type="SAM" id="SignalP"/>
    </source>
</evidence>
<gene>
    <name evidence="3" type="ORF">N7456_008350</name>
</gene>
<organism evidence="3 4">
    <name type="scientific">Penicillium angulare</name>
    <dbReference type="NCBI Taxonomy" id="116970"/>
    <lineage>
        <taxon>Eukaryota</taxon>
        <taxon>Fungi</taxon>
        <taxon>Dikarya</taxon>
        <taxon>Ascomycota</taxon>
        <taxon>Pezizomycotina</taxon>
        <taxon>Eurotiomycetes</taxon>
        <taxon>Eurotiomycetidae</taxon>
        <taxon>Eurotiales</taxon>
        <taxon>Aspergillaceae</taxon>
        <taxon>Penicillium</taxon>
    </lineage>
</organism>
<dbReference type="EMBL" id="JAPQKH010000005">
    <property type="protein sequence ID" value="KAJ5097629.1"/>
    <property type="molecule type" value="Genomic_DNA"/>
</dbReference>
<proteinExistence type="predicted"/>
<dbReference type="Proteomes" id="UP001149165">
    <property type="component" value="Unassembled WGS sequence"/>
</dbReference>
<keyword evidence="4" id="KW-1185">Reference proteome</keyword>
<dbReference type="AlphaFoldDB" id="A0A9W9FCH0"/>
<accession>A0A9W9FCH0</accession>
<feature type="chain" id="PRO_5040835591" evidence="2">
    <location>
        <begin position="18"/>
        <end position="238"/>
    </location>
</feature>
<keyword evidence="2" id="KW-0732">Signal</keyword>
<feature type="region of interest" description="Disordered" evidence="1">
    <location>
        <begin position="125"/>
        <end position="217"/>
    </location>
</feature>
<sequence>MRFSTVVLLTGATAASATSTATLLLPGFEGHDLQASVLDKDADATTYLVSCPTSVASSACGIPGNGLTAISASTSAQLIQVAGGKTASVSCNVAGTTYASCSVEYGTAHAHQTLTGTDLNWMPVTISTSTTPTPTSTSTSTPSPTSTSTTVTPTSTRTPTHSSTPTSSPKKSPTKSTSRATSTPMVTSAPAGPTGSSPAPTTGGAPAASSTPAHAGAGSVARNGWVLGGALAMVYALV</sequence>
<reference evidence="3" key="1">
    <citation type="submission" date="2022-11" db="EMBL/GenBank/DDBJ databases">
        <authorList>
            <person name="Petersen C."/>
        </authorList>
    </citation>
    <scope>NUCLEOTIDE SEQUENCE</scope>
    <source>
        <strain evidence="3">IBT 30069</strain>
    </source>
</reference>
<protein>
    <submittedName>
        <fullName evidence="3">Uncharacterized protein</fullName>
    </submittedName>
</protein>
<feature type="signal peptide" evidence="2">
    <location>
        <begin position="1"/>
        <end position="17"/>
    </location>
</feature>
<evidence type="ECO:0000256" key="1">
    <source>
        <dbReference type="SAM" id="MobiDB-lite"/>
    </source>
</evidence>
<evidence type="ECO:0000313" key="3">
    <source>
        <dbReference type="EMBL" id="KAJ5097629.1"/>
    </source>
</evidence>
<dbReference type="OrthoDB" id="4991875at2759"/>
<dbReference type="PANTHER" id="PTHR40640">
    <property type="entry name" value="ANCHORED GLYCOPROTEIN, PUTATIVE (AFU_ORTHOLOGUE AFUA_8G04860)-RELATED"/>
    <property type="match status" value="1"/>
</dbReference>
<evidence type="ECO:0000313" key="4">
    <source>
        <dbReference type="Proteomes" id="UP001149165"/>
    </source>
</evidence>